<dbReference type="SUPFAM" id="SSF56317">
    <property type="entry name" value="Carbon-nitrogen hydrolase"/>
    <property type="match status" value="1"/>
</dbReference>
<feature type="domain" description="CN hydrolase" evidence="2">
    <location>
        <begin position="6"/>
        <end position="231"/>
    </location>
</feature>
<dbReference type="CDD" id="cd07197">
    <property type="entry name" value="nitrilase"/>
    <property type="match status" value="1"/>
</dbReference>
<dbReference type="PROSITE" id="PS50263">
    <property type="entry name" value="CN_HYDROLASE"/>
    <property type="match status" value="1"/>
</dbReference>
<evidence type="ECO:0000256" key="1">
    <source>
        <dbReference type="ARBA" id="ARBA00022801"/>
    </source>
</evidence>
<evidence type="ECO:0000313" key="3">
    <source>
        <dbReference type="EMBL" id="MDN4518698.1"/>
    </source>
</evidence>
<keyword evidence="4" id="KW-1185">Reference proteome</keyword>
<dbReference type="InterPro" id="IPR036526">
    <property type="entry name" value="C-N_Hydrolase_sf"/>
</dbReference>
<reference evidence="3" key="1">
    <citation type="submission" date="2023-07" db="EMBL/GenBank/DDBJ databases">
        <title>Degradation of tert-butanol by M. austroafricanum TBA100.</title>
        <authorList>
            <person name="Helbich S."/>
            <person name="Vainshtein Y."/>
        </authorList>
    </citation>
    <scope>NUCLEOTIDE SEQUENCE</scope>
    <source>
        <strain evidence="3">TBA100</strain>
    </source>
</reference>
<dbReference type="RefSeq" id="WP_011780367.1">
    <property type="nucleotide sequence ID" value="NZ_CP070380.1"/>
</dbReference>
<evidence type="ECO:0000259" key="2">
    <source>
        <dbReference type="PROSITE" id="PS50263"/>
    </source>
</evidence>
<accession>A0ABT8HD57</accession>
<dbReference type="PANTHER" id="PTHR43674">
    <property type="entry name" value="NITRILASE C965.09-RELATED"/>
    <property type="match status" value="1"/>
</dbReference>
<dbReference type="Gene3D" id="3.60.110.10">
    <property type="entry name" value="Carbon-nitrogen hydrolase"/>
    <property type="match status" value="1"/>
</dbReference>
<protein>
    <submittedName>
        <fullName evidence="3">Carbon-nitrogen hydrolase family protein</fullName>
    </submittedName>
</protein>
<comment type="caution">
    <text evidence="3">The sequence shown here is derived from an EMBL/GenBank/DDBJ whole genome shotgun (WGS) entry which is preliminary data.</text>
</comment>
<keyword evidence="1 3" id="KW-0378">Hydrolase</keyword>
<organism evidence="3 4">
    <name type="scientific">Mycolicibacterium austroafricanum</name>
    <name type="common">Mycobacterium austroafricanum</name>
    <dbReference type="NCBI Taxonomy" id="39687"/>
    <lineage>
        <taxon>Bacteria</taxon>
        <taxon>Bacillati</taxon>
        <taxon>Actinomycetota</taxon>
        <taxon>Actinomycetes</taxon>
        <taxon>Mycobacteriales</taxon>
        <taxon>Mycobacteriaceae</taxon>
        <taxon>Mycolicibacterium</taxon>
    </lineage>
</organism>
<dbReference type="GO" id="GO:0016787">
    <property type="term" value="F:hydrolase activity"/>
    <property type="evidence" value="ECO:0007669"/>
    <property type="project" value="UniProtKB-KW"/>
</dbReference>
<gene>
    <name evidence="3" type="ORF">QYF68_12805</name>
</gene>
<dbReference type="InterPro" id="IPR050345">
    <property type="entry name" value="Aliph_Amidase/BUP"/>
</dbReference>
<dbReference type="Proteomes" id="UP001172687">
    <property type="component" value="Unassembled WGS sequence"/>
</dbReference>
<sequence length="283" mass="30391">MAPSTYTLAMAQPRRIAGPDGSANVAHAVRLVEQAAGADLVCFPEFSPGPVRAHDTFYDAGPALAAAARACDVNVVWSRTERCDDGRNRLVVYVTGRDGDPVLRYARTHPATIPPGEDGELVSPADTFGNFEVDGIPMGIVVCSEMWTPEIARIVALRGAEIILSPAGGGFTSLTRNWQIIVSARAIENLCYIGLTNNLWGDEQGAAMITGPEHPLAHAGRSELVTATVDLDRLRWLRAHDDSMAEPKAFDSIPGLLRARRPELYGELVAPQADAYDYANGQA</sequence>
<name>A0ABT8HD57_MYCAO</name>
<dbReference type="InterPro" id="IPR003010">
    <property type="entry name" value="C-N_Hydrolase"/>
</dbReference>
<dbReference type="PANTHER" id="PTHR43674:SF15">
    <property type="entry name" value="FORMAMIDASE"/>
    <property type="match status" value="1"/>
</dbReference>
<evidence type="ECO:0000313" key="4">
    <source>
        <dbReference type="Proteomes" id="UP001172687"/>
    </source>
</evidence>
<dbReference type="EMBL" id="JAUHTC010000046">
    <property type="protein sequence ID" value="MDN4518698.1"/>
    <property type="molecule type" value="Genomic_DNA"/>
</dbReference>
<dbReference type="Pfam" id="PF00795">
    <property type="entry name" value="CN_hydrolase"/>
    <property type="match status" value="1"/>
</dbReference>
<proteinExistence type="predicted"/>